<dbReference type="Proteomes" id="UP000240418">
    <property type="component" value="Unassembled WGS sequence"/>
</dbReference>
<sequence>MPKINVKTNIHDISQVLSVVSPHQTAGPTGAGTNCAPKAHLLQTGVDLRDFFDGLLWRQLFAFTSTTACQLDNAVF</sequence>
<comment type="caution">
    <text evidence="1">The sequence shown here is derived from an EMBL/GenBank/DDBJ whole genome shotgun (WGS) entry which is preliminary data.</text>
</comment>
<accession>A0A2P8FJZ5</accession>
<protein>
    <submittedName>
        <fullName evidence="1">Uncharacterized protein</fullName>
    </submittedName>
</protein>
<keyword evidence="2" id="KW-1185">Reference proteome</keyword>
<organism evidence="1 2">
    <name type="scientific">Shimia abyssi</name>
    <dbReference type="NCBI Taxonomy" id="1662395"/>
    <lineage>
        <taxon>Bacteria</taxon>
        <taxon>Pseudomonadati</taxon>
        <taxon>Pseudomonadota</taxon>
        <taxon>Alphaproteobacteria</taxon>
        <taxon>Rhodobacterales</taxon>
        <taxon>Roseobacteraceae</taxon>
    </lineage>
</organism>
<reference evidence="1 2" key="1">
    <citation type="submission" date="2018-03" db="EMBL/GenBank/DDBJ databases">
        <title>Genomic Encyclopedia of Archaeal and Bacterial Type Strains, Phase II (KMG-II): from individual species to whole genera.</title>
        <authorList>
            <person name="Goeker M."/>
        </authorList>
    </citation>
    <scope>NUCLEOTIDE SEQUENCE [LARGE SCALE GENOMIC DNA]</scope>
    <source>
        <strain evidence="1 2">DSM 100673</strain>
    </source>
</reference>
<evidence type="ECO:0000313" key="1">
    <source>
        <dbReference type="EMBL" id="PSL22047.1"/>
    </source>
</evidence>
<name>A0A2P8FJZ5_9RHOB</name>
<proteinExistence type="predicted"/>
<dbReference type="AlphaFoldDB" id="A0A2P8FJZ5"/>
<dbReference type="EMBL" id="PYGJ01000001">
    <property type="protein sequence ID" value="PSL22047.1"/>
    <property type="molecule type" value="Genomic_DNA"/>
</dbReference>
<gene>
    <name evidence="1" type="ORF">CLV88_101472</name>
</gene>
<evidence type="ECO:0000313" key="2">
    <source>
        <dbReference type="Proteomes" id="UP000240418"/>
    </source>
</evidence>